<dbReference type="Pfam" id="PF04422">
    <property type="entry name" value="FrhB_FdhB_N"/>
    <property type="match status" value="1"/>
</dbReference>
<gene>
    <name evidence="3" type="ORF">MTO99_00475</name>
</gene>
<dbReference type="Proteomes" id="UP000832097">
    <property type="component" value="Chromosome"/>
</dbReference>
<keyword evidence="4" id="KW-1185">Reference proteome</keyword>
<dbReference type="EMBL" id="CP094528">
    <property type="protein sequence ID" value="UOE44306.1"/>
    <property type="molecule type" value="Genomic_DNA"/>
</dbReference>
<dbReference type="PANTHER" id="PTHR31332:SF0">
    <property type="entry name" value="7-HYDROXYMETHYL CHLOROPHYLL A REDUCTASE, CHLOROPLASTIC"/>
    <property type="match status" value="1"/>
</dbReference>
<dbReference type="InterPro" id="IPR007516">
    <property type="entry name" value="Co_F420_Hydgase/DH_bsu_N"/>
</dbReference>
<protein>
    <submittedName>
        <fullName evidence="3">Coenzyme F420 hydrogenase/dehydrogenase, beta subunit C-terminal domain</fullName>
    </submittedName>
</protein>
<dbReference type="RefSeq" id="WP_243556003.1">
    <property type="nucleotide sequence ID" value="NZ_CP094528.1"/>
</dbReference>
<dbReference type="Pfam" id="PF04432">
    <property type="entry name" value="FrhB_FdhB_C"/>
    <property type="match status" value="1"/>
</dbReference>
<accession>A0ABY4C2R4</accession>
<sequence length="463" mass="50865">MSERNQIRHGIEQVVERGMCIGCGACAIRTGGAIAVTLGSRGLYQANLATATSEQISLATRVCPFSDAAKNEDALASERFGDLPHDDRIGHYSAVMAGRLTEDDSVVQSSSGGLATRLLSGLLERRVVDSILHVGRSDGSELFEYVVSSSVDELLSARKSMYYATTLAEVGAALRPDKRYAVVGVPCFIKAMRLLADEVPALNRQLAFFVGIVCGHLKSTFFAESLAWQAGVPPSSLETVDFRVKNPTRAANRYDYSATARTGERVVRPVASAIDGSWGYAAFQPEACNFCDDVFAETADVVFGDAWLEQYQRDWRGTNIVVTRDARATEILRAAEDTGAVVLTDLGPDEAARSQAGNFRHRRVGLRVRLADDIAAGLSVPIKRVSPSTDGVSRGRIRLIRQRRDISRMSLEWFEQARATNDLDHYIDRMRTAIARYQRVDAAQRGPIAILRYLVRKVRGTKR</sequence>
<feature type="domain" description="Coenzyme F420 hydrogenase/dehydrogenase beta subunit C-terminal" evidence="2">
    <location>
        <begin position="178"/>
        <end position="346"/>
    </location>
</feature>
<organism evidence="3 4">
    <name type="scientific">Agromyces larvae</name>
    <dbReference type="NCBI Taxonomy" id="2929802"/>
    <lineage>
        <taxon>Bacteria</taxon>
        <taxon>Bacillati</taxon>
        <taxon>Actinomycetota</taxon>
        <taxon>Actinomycetes</taxon>
        <taxon>Micrococcales</taxon>
        <taxon>Microbacteriaceae</taxon>
        <taxon>Agromyces</taxon>
    </lineage>
</organism>
<dbReference type="InterPro" id="IPR007525">
    <property type="entry name" value="FrhB_FdhB_C"/>
</dbReference>
<proteinExistence type="predicted"/>
<dbReference type="PANTHER" id="PTHR31332">
    <property type="entry name" value="7-HYDROXYMETHYL CHLOROPHYLL A REDUCTASE, CHLOROPLASTIC"/>
    <property type="match status" value="1"/>
</dbReference>
<reference evidence="3 4" key="1">
    <citation type="submission" date="2022-03" db="EMBL/GenBank/DDBJ databases">
        <title>Mucilaginibacter sp. isolated from the gut of Protaetia brevitarsis seulensis larvae.</title>
        <authorList>
            <person name="Won M."/>
            <person name="Kim S.-J."/>
            <person name="Kwon S.-W."/>
        </authorList>
    </citation>
    <scope>NUCLEOTIDE SEQUENCE [LARGE SCALE GENOMIC DNA]</scope>
    <source>
        <strain evidence="3 4">CFWR-12</strain>
    </source>
</reference>
<evidence type="ECO:0000313" key="3">
    <source>
        <dbReference type="EMBL" id="UOE44306.1"/>
    </source>
</evidence>
<evidence type="ECO:0000259" key="1">
    <source>
        <dbReference type="Pfam" id="PF04422"/>
    </source>
</evidence>
<feature type="domain" description="Coenzyme F420 hydrogenase/dehydrogenase beta subunit N-terminal" evidence="1">
    <location>
        <begin position="95"/>
        <end position="169"/>
    </location>
</feature>
<dbReference type="InterPro" id="IPR045220">
    <property type="entry name" value="FRHB/FDHB/HCAR-like"/>
</dbReference>
<evidence type="ECO:0000259" key="2">
    <source>
        <dbReference type="Pfam" id="PF04432"/>
    </source>
</evidence>
<evidence type="ECO:0000313" key="4">
    <source>
        <dbReference type="Proteomes" id="UP000832097"/>
    </source>
</evidence>
<name>A0ABY4C2R4_9MICO</name>